<dbReference type="CDD" id="cd08946">
    <property type="entry name" value="SDR_e"/>
    <property type="match status" value="1"/>
</dbReference>
<dbReference type="InterPro" id="IPR036291">
    <property type="entry name" value="NAD(P)-bd_dom_sf"/>
</dbReference>
<dbReference type="STRING" id="1458461.BN1012_Phect1099"/>
<name>X5M7W3_9HYPH</name>
<dbReference type="Proteomes" id="UP000032160">
    <property type="component" value="Chromosome I"/>
</dbReference>
<dbReference type="KEGG" id="pect:BN1012_Phect1099"/>
<evidence type="ECO:0000313" key="4">
    <source>
        <dbReference type="EMBL" id="CDO59313.1"/>
    </source>
</evidence>
<protein>
    <submittedName>
        <fullName evidence="4">dTDP-glucose 4,6-dehydratase</fullName>
        <ecNumber evidence="4">4.2.1.46</ecNumber>
    </submittedName>
</protein>
<evidence type="ECO:0000259" key="3">
    <source>
        <dbReference type="Pfam" id="PF01370"/>
    </source>
</evidence>
<dbReference type="Gene3D" id="3.40.50.720">
    <property type="entry name" value="NAD(P)-binding Rossmann-like Domain"/>
    <property type="match status" value="1"/>
</dbReference>
<dbReference type="AlphaFoldDB" id="X5M7W3"/>
<dbReference type="PANTHER" id="PTHR43000">
    <property type="entry name" value="DTDP-D-GLUCOSE 4,6-DEHYDRATASE-RELATED"/>
    <property type="match status" value="1"/>
</dbReference>
<dbReference type="RefSeq" id="WP_043950002.1">
    <property type="nucleotide sequence ID" value="NZ_HG966617.1"/>
</dbReference>
<evidence type="ECO:0000256" key="2">
    <source>
        <dbReference type="ARBA" id="ARBA00007637"/>
    </source>
</evidence>
<dbReference type="SUPFAM" id="SSF51735">
    <property type="entry name" value="NAD(P)-binding Rossmann-fold domains"/>
    <property type="match status" value="1"/>
</dbReference>
<dbReference type="HOGENOM" id="CLU_935922_0_0_5"/>
<evidence type="ECO:0000256" key="1">
    <source>
        <dbReference type="ARBA" id="ARBA00005125"/>
    </source>
</evidence>
<sequence length="292" mass="30911">MLEHLNASPTAPSRVVILGREGFVASTLAATLDAAGINHLALGHAEHDLTAPAAAEQIAATLEETDTLVFVSAIAPSRDAAAMATNMRMVDSVAQAVSTRPVSHLINISSDAVYEDAAHLVHEGLAPAPGSPHGAMHLAREILLSAAMKGAGVPLAHLRPSLLYGAADPHNGYGPNRYRRQAQAGETITLFGEGEEKRDHVAIEDVAALISQVIQYRSTGILNVATGTSRSFRECAELAVEIAGKGGVSGTPRQNPITHRHFDVTARLKAFPAFSFIDFDEGFRKSFNRVDS</sequence>
<accession>X5M7W3</accession>
<dbReference type="EC" id="4.2.1.46" evidence="4"/>
<dbReference type="PATRIC" id="fig|1458461.3.peg.1099"/>
<gene>
    <name evidence="4" type="ORF">BN1012_Phect1099</name>
</gene>
<comment type="similarity">
    <text evidence="2">Belongs to the NAD(P)-dependent epimerase/dehydratase family.</text>
</comment>
<dbReference type="InterPro" id="IPR001509">
    <property type="entry name" value="Epimerase_deHydtase"/>
</dbReference>
<comment type="pathway">
    <text evidence="1">Bacterial outer membrane biogenesis; LPS O-antigen biosynthesis.</text>
</comment>
<evidence type="ECO:0000313" key="5">
    <source>
        <dbReference type="Proteomes" id="UP000032160"/>
    </source>
</evidence>
<organism evidence="4 5">
    <name type="scientific">Candidatus Phaeomarinibacter ectocarpi</name>
    <dbReference type="NCBI Taxonomy" id="1458461"/>
    <lineage>
        <taxon>Bacteria</taxon>
        <taxon>Pseudomonadati</taxon>
        <taxon>Pseudomonadota</taxon>
        <taxon>Alphaproteobacteria</taxon>
        <taxon>Hyphomicrobiales</taxon>
        <taxon>Parvibaculaceae</taxon>
        <taxon>Candidatus Phaeomarinibacter</taxon>
    </lineage>
</organism>
<dbReference type="OrthoDB" id="9801785at2"/>
<dbReference type="GO" id="GO:0008460">
    <property type="term" value="F:dTDP-glucose 4,6-dehydratase activity"/>
    <property type="evidence" value="ECO:0007669"/>
    <property type="project" value="UniProtKB-EC"/>
</dbReference>
<keyword evidence="5" id="KW-1185">Reference proteome</keyword>
<reference evidence="4 5" key="1">
    <citation type="journal article" date="2014" name="Front. Genet.">
        <title>Genome and metabolic network of "Candidatus Phaeomarinobacter ectocarpi" Ec32, a new candidate genus of Alphaproteobacteria frequently associated with brown algae.</title>
        <authorList>
            <person name="Dittami S.M."/>
            <person name="Barbeyron T."/>
            <person name="Boyen C."/>
            <person name="Cambefort J."/>
            <person name="Collet G."/>
            <person name="Delage L."/>
            <person name="Gobet A."/>
            <person name="Groisillier A."/>
            <person name="Leblanc C."/>
            <person name="Michel G."/>
            <person name="Scornet D."/>
            <person name="Siegel A."/>
            <person name="Tapia J.E."/>
            <person name="Tonon T."/>
        </authorList>
    </citation>
    <scope>NUCLEOTIDE SEQUENCE [LARGE SCALE GENOMIC DNA]</scope>
    <source>
        <strain evidence="4 5">Ec32</strain>
    </source>
</reference>
<feature type="domain" description="NAD-dependent epimerase/dehydratase" evidence="3">
    <location>
        <begin position="15"/>
        <end position="224"/>
    </location>
</feature>
<keyword evidence="4" id="KW-0456">Lyase</keyword>
<dbReference type="Pfam" id="PF01370">
    <property type="entry name" value="Epimerase"/>
    <property type="match status" value="1"/>
</dbReference>
<dbReference type="EMBL" id="HG966617">
    <property type="protein sequence ID" value="CDO59313.1"/>
    <property type="molecule type" value="Genomic_DNA"/>
</dbReference>
<proteinExistence type="inferred from homology"/>